<reference evidence="1" key="1">
    <citation type="journal article" date="2015" name="Front. Microbiol.">
        <title>Combining genomic sequencing methods to explore viral diversity and reveal potential virus-host interactions.</title>
        <authorList>
            <person name="Chow C.E."/>
            <person name="Winget D.M."/>
            <person name="White R.A.III."/>
            <person name="Hallam S.J."/>
            <person name="Suttle C.A."/>
        </authorList>
    </citation>
    <scope>NUCLEOTIDE SEQUENCE</scope>
    <source>
        <strain evidence="1">Oxic1_7</strain>
    </source>
</reference>
<reference evidence="1" key="2">
    <citation type="submission" date="2015-03" db="EMBL/GenBank/DDBJ databases">
        <authorList>
            <person name="Chow C.-E.T."/>
            <person name="Winget D.M."/>
            <person name="White R.A.III."/>
            <person name="Hallam S.J."/>
            <person name="Suttle C.A."/>
        </authorList>
    </citation>
    <scope>NUCLEOTIDE SEQUENCE</scope>
    <source>
        <strain evidence="1">Oxic1_7</strain>
    </source>
</reference>
<name>A0A0F7L6T8_9VIRU</name>
<protein>
    <submittedName>
        <fullName evidence="1">Uncharacterized protein</fullName>
    </submittedName>
</protein>
<accession>A0A0F7L6T8</accession>
<sequence>MIILISFSLCCKTHASLNAPVSTGVFILSNSSDSTPIISKNLYLIFLPLNLN</sequence>
<dbReference type="EMBL" id="KR029602">
    <property type="protein sequence ID" value="AKH48264.1"/>
    <property type="molecule type" value="Genomic_DNA"/>
</dbReference>
<evidence type="ECO:0000313" key="1">
    <source>
        <dbReference type="EMBL" id="AKH48264.1"/>
    </source>
</evidence>
<proteinExistence type="predicted"/>
<organism evidence="1">
    <name type="scientific">uncultured marine virus</name>
    <dbReference type="NCBI Taxonomy" id="186617"/>
    <lineage>
        <taxon>Viruses</taxon>
        <taxon>environmental samples</taxon>
    </lineage>
</organism>